<dbReference type="CDD" id="cd06261">
    <property type="entry name" value="TM_PBP2"/>
    <property type="match status" value="1"/>
</dbReference>
<dbReference type="PANTHER" id="PTHR30193">
    <property type="entry name" value="ABC TRANSPORTER PERMEASE PROTEIN"/>
    <property type="match status" value="1"/>
</dbReference>
<evidence type="ECO:0000256" key="6">
    <source>
        <dbReference type="ARBA" id="ARBA00023136"/>
    </source>
</evidence>
<dbReference type="AlphaFoldDB" id="A0A7C8GQE6"/>
<evidence type="ECO:0000256" key="7">
    <source>
        <dbReference type="RuleBase" id="RU363032"/>
    </source>
</evidence>
<keyword evidence="2 7" id="KW-0813">Transport</keyword>
<feature type="transmembrane region" description="Helical" evidence="7">
    <location>
        <begin position="12"/>
        <end position="36"/>
    </location>
</feature>
<dbReference type="Pfam" id="PF00528">
    <property type="entry name" value="BPD_transp_1"/>
    <property type="match status" value="1"/>
</dbReference>
<feature type="domain" description="ABC transmembrane type-1" evidence="8">
    <location>
        <begin position="65"/>
        <end position="278"/>
    </location>
</feature>
<reference evidence="9 10" key="1">
    <citation type="submission" date="2019-10" db="EMBL/GenBank/DDBJ databases">
        <title>Gracilibacillus sp. nov. isolated from rice seeds.</title>
        <authorList>
            <person name="He S."/>
        </authorList>
    </citation>
    <scope>NUCLEOTIDE SEQUENCE [LARGE SCALE GENOMIC DNA]</scope>
    <source>
        <strain evidence="9 10">TD8</strain>
    </source>
</reference>
<dbReference type="OrthoDB" id="9809173at2"/>
<evidence type="ECO:0000256" key="5">
    <source>
        <dbReference type="ARBA" id="ARBA00022989"/>
    </source>
</evidence>
<dbReference type="InterPro" id="IPR035906">
    <property type="entry name" value="MetI-like_sf"/>
</dbReference>
<feature type="transmembrane region" description="Helical" evidence="7">
    <location>
        <begin position="151"/>
        <end position="177"/>
    </location>
</feature>
<keyword evidence="6 7" id="KW-0472">Membrane</keyword>
<keyword evidence="10" id="KW-1185">Reference proteome</keyword>
<keyword evidence="4 7" id="KW-0812">Transmembrane</keyword>
<dbReference type="EMBL" id="WEID01000110">
    <property type="protein sequence ID" value="KAB8126327.1"/>
    <property type="molecule type" value="Genomic_DNA"/>
</dbReference>
<feature type="transmembrane region" description="Helical" evidence="7">
    <location>
        <begin position="257"/>
        <end position="277"/>
    </location>
</feature>
<accession>A0A7C8GQE6</accession>
<comment type="similarity">
    <text evidence="7">Belongs to the binding-protein-dependent transport system permease family.</text>
</comment>
<evidence type="ECO:0000259" key="8">
    <source>
        <dbReference type="PROSITE" id="PS50928"/>
    </source>
</evidence>
<comment type="caution">
    <text evidence="9">The sequence shown here is derived from an EMBL/GenBank/DDBJ whole genome shotgun (WGS) entry which is preliminary data.</text>
</comment>
<organism evidence="9 10">
    <name type="scientific">Gracilibacillus oryzae</name>
    <dbReference type="NCBI Taxonomy" id="1672701"/>
    <lineage>
        <taxon>Bacteria</taxon>
        <taxon>Bacillati</taxon>
        <taxon>Bacillota</taxon>
        <taxon>Bacilli</taxon>
        <taxon>Bacillales</taxon>
        <taxon>Bacillaceae</taxon>
        <taxon>Gracilibacillus</taxon>
    </lineage>
</organism>
<evidence type="ECO:0000313" key="10">
    <source>
        <dbReference type="Proteomes" id="UP000480246"/>
    </source>
</evidence>
<dbReference type="Proteomes" id="UP000480246">
    <property type="component" value="Unassembled WGS sequence"/>
</dbReference>
<protein>
    <submittedName>
        <fullName evidence="9">Sugar ABC transporter permease</fullName>
    </submittedName>
</protein>
<evidence type="ECO:0000256" key="1">
    <source>
        <dbReference type="ARBA" id="ARBA00004651"/>
    </source>
</evidence>
<dbReference type="PROSITE" id="PS50928">
    <property type="entry name" value="ABC_TM1"/>
    <property type="match status" value="1"/>
</dbReference>
<keyword evidence="3" id="KW-1003">Cell membrane</keyword>
<dbReference type="SUPFAM" id="SSF161098">
    <property type="entry name" value="MetI-like"/>
    <property type="match status" value="1"/>
</dbReference>
<sequence>MRKANQKWAFLFIFINLALFLLFFAWPAAFGVYYSFTDYNGNVSSFVGLANYIELFQDTSFYKSLWRTFLYTLLGVPFIVITSLFISVLLVSKHTKGKNVAKVIFFLPWLVSPIVVGVLWRWMFGESFGFINYVIQLIGGDPVPWSSDGTFAFLVVLFATAWMHVAFNMLLFIGALIAIPKTLYEAAEVDGGTGWQKFWYITLPSIRPTMFLVVLLAVFNLMKEFPMVQALTNGGPGTDTTFLVQYIYETGFNQMRVGYASAASMVLFVLLLVFSLLQFKFTKGGKVND</sequence>
<dbReference type="GO" id="GO:0055085">
    <property type="term" value="P:transmembrane transport"/>
    <property type="evidence" value="ECO:0007669"/>
    <property type="project" value="InterPro"/>
</dbReference>
<dbReference type="PANTHER" id="PTHR30193:SF37">
    <property type="entry name" value="INNER MEMBRANE ABC TRANSPORTER PERMEASE PROTEIN YCJO"/>
    <property type="match status" value="1"/>
</dbReference>
<dbReference type="GO" id="GO:0005886">
    <property type="term" value="C:plasma membrane"/>
    <property type="evidence" value="ECO:0007669"/>
    <property type="project" value="UniProtKB-SubCell"/>
</dbReference>
<keyword evidence="5 7" id="KW-1133">Transmembrane helix</keyword>
<evidence type="ECO:0000313" key="9">
    <source>
        <dbReference type="EMBL" id="KAB8126327.1"/>
    </source>
</evidence>
<feature type="transmembrane region" description="Helical" evidence="7">
    <location>
        <begin position="69"/>
        <end position="91"/>
    </location>
</feature>
<dbReference type="RefSeq" id="WP_153406687.1">
    <property type="nucleotide sequence ID" value="NZ_ML762450.1"/>
</dbReference>
<evidence type="ECO:0000256" key="3">
    <source>
        <dbReference type="ARBA" id="ARBA00022475"/>
    </source>
</evidence>
<gene>
    <name evidence="9" type="ORF">F9U64_20235</name>
</gene>
<dbReference type="InterPro" id="IPR000515">
    <property type="entry name" value="MetI-like"/>
</dbReference>
<dbReference type="InterPro" id="IPR051393">
    <property type="entry name" value="ABC_transporter_permease"/>
</dbReference>
<feature type="transmembrane region" description="Helical" evidence="7">
    <location>
        <begin position="198"/>
        <end position="219"/>
    </location>
</feature>
<evidence type="ECO:0000256" key="2">
    <source>
        <dbReference type="ARBA" id="ARBA00022448"/>
    </source>
</evidence>
<comment type="subcellular location">
    <subcellularLocation>
        <location evidence="1 7">Cell membrane</location>
        <topology evidence="1 7">Multi-pass membrane protein</topology>
    </subcellularLocation>
</comment>
<name>A0A7C8GQE6_9BACI</name>
<evidence type="ECO:0000256" key="4">
    <source>
        <dbReference type="ARBA" id="ARBA00022692"/>
    </source>
</evidence>
<dbReference type="Gene3D" id="1.10.3720.10">
    <property type="entry name" value="MetI-like"/>
    <property type="match status" value="1"/>
</dbReference>
<feature type="transmembrane region" description="Helical" evidence="7">
    <location>
        <begin position="103"/>
        <end position="123"/>
    </location>
</feature>
<proteinExistence type="inferred from homology"/>